<name>A0ABR1Q2P1_9PEZI</name>
<dbReference type="RefSeq" id="XP_066696310.1">
    <property type="nucleotide sequence ID" value="XM_066846819.1"/>
</dbReference>
<sequence length="198" mass="23465">MHDIDKPTSFPRFQFLPSELRLDIWHRALDLEQWTRELRFGWAMSGRQMEDMPIPTKSLISPLLLVNRESRGEALRRYPNSMRVFGPGVPGQQEQKHPRRVPVGRAPAGRVHVNWHRDTLYVGTVRRVWDWSDKGPWAPDLAYWVQCRARDREYRGGETGRIRIAFEARPEGWWYLPRLRLGQREERDGILAVRNLFV</sequence>
<organism evidence="2 3">
    <name type="scientific">Apiospora aurea</name>
    <dbReference type="NCBI Taxonomy" id="335848"/>
    <lineage>
        <taxon>Eukaryota</taxon>
        <taxon>Fungi</taxon>
        <taxon>Dikarya</taxon>
        <taxon>Ascomycota</taxon>
        <taxon>Pezizomycotina</taxon>
        <taxon>Sordariomycetes</taxon>
        <taxon>Xylariomycetidae</taxon>
        <taxon>Amphisphaeriales</taxon>
        <taxon>Apiosporaceae</taxon>
        <taxon>Apiospora</taxon>
    </lineage>
</organism>
<reference evidence="2 3" key="1">
    <citation type="submission" date="2023-01" db="EMBL/GenBank/DDBJ databases">
        <title>Analysis of 21 Apiospora genomes using comparative genomics revels a genus with tremendous synthesis potential of carbohydrate active enzymes and secondary metabolites.</title>
        <authorList>
            <person name="Sorensen T."/>
        </authorList>
    </citation>
    <scope>NUCLEOTIDE SEQUENCE [LARGE SCALE GENOMIC DNA]</scope>
    <source>
        <strain evidence="2 3">CBS 24483</strain>
    </source>
</reference>
<dbReference type="Pfam" id="PF20150">
    <property type="entry name" value="2EXR"/>
    <property type="match status" value="1"/>
</dbReference>
<feature type="domain" description="2EXR" evidence="1">
    <location>
        <begin position="10"/>
        <end position="120"/>
    </location>
</feature>
<comment type="caution">
    <text evidence="2">The sequence shown here is derived from an EMBL/GenBank/DDBJ whole genome shotgun (WGS) entry which is preliminary data.</text>
</comment>
<evidence type="ECO:0000313" key="2">
    <source>
        <dbReference type="EMBL" id="KAK7946276.1"/>
    </source>
</evidence>
<accession>A0ABR1Q2P1</accession>
<evidence type="ECO:0000259" key="1">
    <source>
        <dbReference type="Pfam" id="PF20150"/>
    </source>
</evidence>
<dbReference type="PANTHER" id="PTHR35910">
    <property type="entry name" value="2EXR DOMAIN-CONTAINING PROTEIN"/>
    <property type="match status" value="1"/>
</dbReference>
<dbReference type="Proteomes" id="UP001391051">
    <property type="component" value="Unassembled WGS sequence"/>
</dbReference>
<dbReference type="InterPro" id="IPR045518">
    <property type="entry name" value="2EXR"/>
</dbReference>
<evidence type="ECO:0000313" key="3">
    <source>
        <dbReference type="Proteomes" id="UP001391051"/>
    </source>
</evidence>
<dbReference type="GeneID" id="92079881"/>
<keyword evidence="3" id="KW-1185">Reference proteome</keyword>
<dbReference type="PANTHER" id="PTHR35910:SF1">
    <property type="entry name" value="2EXR DOMAIN-CONTAINING PROTEIN"/>
    <property type="match status" value="1"/>
</dbReference>
<proteinExistence type="predicted"/>
<protein>
    <recommendedName>
        <fullName evidence="1">2EXR domain-containing protein</fullName>
    </recommendedName>
</protein>
<dbReference type="EMBL" id="JAQQWE010000007">
    <property type="protein sequence ID" value="KAK7946276.1"/>
    <property type="molecule type" value="Genomic_DNA"/>
</dbReference>
<gene>
    <name evidence="2" type="ORF">PG986_010597</name>
</gene>